<dbReference type="Pfam" id="PF00132">
    <property type="entry name" value="Hexapep"/>
    <property type="match status" value="1"/>
</dbReference>
<sequence>MAAPDLDAAVTIAECETTDTDALSLSVRDYATVLEQEYKITLLPPDLDTTAEGNMLACRIYDCMDPLLVLGRQRSNEITTLFNALPSSDPSTGSTSEEHQQHEVLKHKRQALLNLLTRGKLGHGCRIDPPFQVDYGHNMTLGDKVSWGPNGVALDCAPISIGDRTILGQGVKLFGATHPLNPLLRYPVRHFDFAMEIHIGKDCWLGGGVVVCPGVRIGDGVTVLPGSVVTKNVPSFTVVAGCPARVVEVLEREGCKDERRALEALLKSGKVESKEEEEEEEEEEGLASRKIEELFDQWRPPAIETMALP</sequence>
<dbReference type="PANTHER" id="PTHR23416:SF23">
    <property type="entry name" value="ACETYLTRANSFERASE C18B11.09C-RELATED"/>
    <property type="match status" value="1"/>
</dbReference>
<comment type="caution">
    <text evidence="4">The sequence shown here is derived from an EMBL/GenBank/DDBJ whole genome shotgun (WGS) entry which is preliminary data.</text>
</comment>
<dbReference type="Proteomes" id="UP000723463">
    <property type="component" value="Unassembled WGS sequence"/>
</dbReference>
<accession>A0A9P6FHT6</accession>
<dbReference type="AlphaFoldDB" id="A0A9P6FHT6"/>
<evidence type="ECO:0000313" key="4">
    <source>
        <dbReference type="EMBL" id="KAF9551625.1"/>
    </source>
</evidence>
<gene>
    <name evidence="4" type="ORF">EC957_006518</name>
</gene>
<comment type="similarity">
    <text evidence="1">Belongs to the transferase hexapeptide repeat family.</text>
</comment>
<dbReference type="InterPro" id="IPR051159">
    <property type="entry name" value="Hexapeptide_acetyltransf"/>
</dbReference>
<keyword evidence="2" id="KW-0808">Transferase</keyword>
<proteinExistence type="inferred from homology"/>
<evidence type="ECO:0000256" key="2">
    <source>
        <dbReference type="ARBA" id="ARBA00022679"/>
    </source>
</evidence>
<dbReference type="Gene3D" id="2.160.10.10">
    <property type="entry name" value="Hexapeptide repeat proteins"/>
    <property type="match status" value="1"/>
</dbReference>
<dbReference type="SUPFAM" id="SSF51161">
    <property type="entry name" value="Trimeric LpxA-like enzymes"/>
    <property type="match status" value="1"/>
</dbReference>
<dbReference type="EMBL" id="JAAAXW010000003">
    <property type="protein sequence ID" value="KAF9551625.1"/>
    <property type="molecule type" value="Genomic_DNA"/>
</dbReference>
<dbReference type="GO" id="GO:0008374">
    <property type="term" value="F:O-acyltransferase activity"/>
    <property type="evidence" value="ECO:0007669"/>
    <property type="project" value="TreeGrafter"/>
</dbReference>
<name>A0A9P6FHT6_9FUNG</name>
<dbReference type="InterPro" id="IPR011004">
    <property type="entry name" value="Trimer_LpxA-like_sf"/>
</dbReference>
<dbReference type="InterPro" id="IPR001451">
    <property type="entry name" value="Hexapep"/>
</dbReference>
<feature type="compositionally biased region" description="Acidic residues" evidence="3">
    <location>
        <begin position="274"/>
        <end position="285"/>
    </location>
</feature>
<organism evidence="4 5">
    <name type="scientific">Mortierella hygrophila</name>
    <dbReference type="NCBI Taxonomy" id="979708"/>
    <lineage>
        <taxon>Eukaryota</taxon>
        <taxon>Fungi</taxon>
        <taxon>Fungi incertae sedis</taxon>
        <taxon>Mucoromycota</taxon>
        <taxon>Mortierellomycotina</taxon>
        <taxon>Mortierellomycetes</taxon>
        <taxon>Mortierellales</taxon>
        <taxon>Mortierellaceae</taxon>
        <taxon>Mortierella</taxon>
    </lineage>
</organism>
<keyword evidence="5" id="KW-1185">Reference proteome</keyword>
<dbReference type="PANTHER" id="PTHR23416">
    <property type="entry name" value="SIALIC ACID SYNTHASE-RELATED"/>
    <property type="match status" value="1"/>
</dbReference>
<reference evidence="4" key="1">
    <citation type="journal article" date="2020" name="Fungal Divers.">
        <title>Resolving the Mortierellaceae phylogeny through synthesis of multi-gene phylogenetics and phylogenomics.</title>
        <authorList>
            <person name="Vandepol N."/>
            <person name="Liber J."/>
            <person name="Desiro A."/>
            <person name="Na H."/>
            <person name="Kennedy M."/>
            <person name="Barry K."/>
            <person name="Grigoriev I.V."/>
            <person name="Miller A.N."/>
            <person name="O'Donnell K."/>
            <person name="Stajich J.E."/>
            <person name="Bonito G."/>
        </authorList>
    </citation>
    <scope>NUCLEOTIDE SEQUENCE</scope>
    <source>
        <strain evidence="4">NRRL 2591</strain>
    </source>
</reference>
<protein>
    <recommendedName>
        <fullName evidence="6">Mannose-1-phosphate guanylyltransferase</fullName>
    </recommendedName>
</protein>
<evidence type="ECO:0008006" key="6">
    <source>
        <dbReference type="Google" id="ProtNLM"/>
    </source>
</evidence>
<evidence type="ECO:0000313" key="5">
    <source>
        <dbReference type="Proteomes" id="UP000723463"/>
    </source>
</evidence>
<feature type="region of interest" description="Disordered" evidence="3">
    <location>
        <begin position="268"/>
        <end position="293"/>
    </location>
</feature>
<evidence type="ECO:0000256" key="1">
    <source>
        <dbReference type="ARBA" id="ARBA00007274"/>
    </source>
</evidence>
<evidence type="ECO:0000256" key="3">
    <source>
        <dbReference type="SAM" id="MobiDB-lite"/>
    </source>
</evidence>